<feature type="transmembrane region" description="Helical" evidence="6">
    <location>
        <begin position="29"/>
        <end position="51"/>
    </location>
</feature>
<comment type="similarity">
    <text evidence="2">Belongs to the EamA transporter family.</text>
</comment>
<dbReference type="InterPro" id="IPR000620">
    <property type="entry name" value="EamA_dom"/>
</dbReference>
<evidence type="ECO:0000256" key="6">
    <source>
        <dbReference type="SAM" id="Phobius"/>
    </source>
</evidence>
<evidence type="ECO:0000256" key="1">
    <source>
        <dbReference type="ARBA" id="ARBA00004141"/>
    </source>
</evidence>
<evidence type="ECO:0000313" key="9">
    <source>
        <dbReference type="Proteomes" id="UP001161388"/>
    </source>
</evidence>
<name>A0ABQ5VIB9_9RHOB</name>
<keyword evidence="5 6" id="KW-0472">Membrane</keyword>
<feature type="domain" description="EamA" evidence="7">
    <location>
        <begin position="4"/>
        <end position="136"/>
    </location>
</feature>
<sequence length="290" mass="30838">MDAFGAAALIAFALHLAFNQVVIKVTAGGFGPVFQAGLRSAGAVVVLFLWMRLRGVSFSVPRAAWVGGIASGLFFTLEFICLFVALDITTVSRASVIFYSMPVWLSLIAHVLFPGERLTPVKIAGLVLAMSGVAVALADRSGGSVSWMGDLLALTAAFCWAAIVICVRSTPLSTVPPAQQLMFQVLVSAPILLILAPLFGPLLRDVAPIHLAGLLFQIIAIASLGFLVWFWLMSIYPASSVASFSFLSPVFSVILGWLLLSEDVAPSVWGALVLVASGIYLINRKPRVHP</sequence>
<keyword evidence="3 6" id="KW-0812">Transmembrane</keyword>
<dbReference type="EMBL" id="BSNL01000001">
    <property type="protein sequence ID" value="GLQ26824.1"/>
    <property type="molecule type" value="Genomic_DNA"/>
</dbReference>
<evidence type="ECO:0000256" key="4">
    <source>
        <dbReference type="ARBA" id="ARBA00022989"/>
    </source>
</evidence>
<dbReference type="SUPFAM" id="SSF103481">
    <property type="entry name" value="Multidrug resistance efflux transporter EmrE"/>
    <property type="match status" value="2"/>
</dbReference>
<feature type="transmembrane region" description="Helical" evidence="6">
    <location>
        <begin position="181"/>
        <end position="203"/>
    </location>
</feature>
<feature type="domain" description="EamA" evidence="7">
    <location>
        <begin position="148"/>
        <end position="283"/>
    </location>
</feature>
<dbReference type="Proteomes" id="UP001161388">
    <property type="component" value="Unassembled WGS sequence"/>
</dbReference>
<feature type="transmembrane region" description="Helical" evidence="6">
    <location>
        <begin position="266"/>
        <end position="283"/>
    </location>
</feature>
<keyword evidence="9" id="KW-1185">Reference proteome</keyword>
<feature type="transmembrane region" description="Helical" evidence="6">
    <location>
        <begin position="209"/>
        <end position="232"/>
    </location>
</feature>
<protein>
    <submittedName>
        <fullName evidence="8">Transporter</fullName>
    </submittedName>
</protein>
<feature type="transmembrane region" description="Helical" evidence="6">
    <location>
        <begin position="120"/>
        <end position="139"/>
    </location>
</feature>
<organism evidence="8 9">
    <name type="scientific">Sulfitobacter pacificus</name>
    <dbReference type="NCBI Taxonomy" id="1499314"/>
    <lineage>
        <taxon>Bacteria</taxon>
        <taxon>Pseudomonadati</taxon>
        <taxon>Pseudomonadota</taxon>
        <taxon>Alphaproteobacteria</taxon>
        <taxon>Rhodobacterales</taxon>
        <taxon>Roseobacteraceae</taxon>
        <taxon>Sulfitobacter</taxon>
    </lineage>
</organism>
<keyword evidence="4 6" id="KW-1133">Transmembrane helix</keyword>
<evidence type="ECO:0000259" key="7">
    <source>
        <dbReference type="Pfam" id="PF00892"/>
    </source>
</evidence>
<comment type="subcellular location">
    <subcellularLocation>
        <location evidence="1">Membrane</location>
        <topology evidence="1">Multi-pass membrane protein</topology>
    </subcellularLocation>
</comment>
<feature type="transmembrane region" description="Helical" evidence="6">
    <location>
        <begin position="241"/>
        <end position="260"/>
    </location>
</feature>
<dbReference type="PANTHER" id="PTHR32322">
    <property type="entry name" value="INNER MEMBRANE TRANSPORTER"/>
    <property type="match status" value="1"/>
</dbReference>
<dbReference type="PANTHER" id="PTHR32322:SF2">
    <property type="entry name" value="EAMA DOMAIN-CONTAINING PROTEIN"/>
    <property type="match status" value="1"/>
</dbReference>
<gene>
    <name evidence="8" type="ORF">GCM10007927_16270</name>
</gene>
<dbReference type="Pfam" id="PF00892">
    <property type="entry name" value="EamA"/>
    <property type="match status" value="2"/>
</dbReference>
<proteinExistence type="inferred from homology"/>
<evidence type="ECO:0000256" key="3">
    <source>
        <dbReference type="ARBA" id="ARBA00022692"/>
    </source>
</evidence>
<dbReference type="InterPro" id="IPR050638">
    <property type="entry name" value="AA-Vitamin_Transporters"/>
</dbReference>
<feature type="transmembrane region" description="Helical" evidence="6">
    <location>
        <begin position="63"/>
        <end position="86"/>
    </location>
</feature>
<feature type="transmembrane region" description="Helical" evidence="6">
    <location>
        <begin position="151"/>
        <end position="169"/>
    </location>
</feature>
<comment type="caution">
    <text evidence="8">The sequence shown here is derived from an EMBL/GenBank/DDBJ whole genome shotgun (WGS) entry which is preliminary data.</text>
</comment>
<reference evidence="8" key="2">
    <citation type="submission" date="2023-01" db="EMBL/GenBank/DDBJ databases">
        <title>Draft genome sequence of Sulfitobacter pacificus strain NBRC 109915.</title>
        <authorList>
            <person name="Sun Q."/>
            <person name="Mori K."/>
        </authorList>
    </citation>
    <scope>NUCLEOTIDE SEQUENCE</scope>
    <source>
        <strain evidence="8">NBRC 109915</strain>
    </source>
</reference>
<reference evidence="8" key="1">
    <citation type="journal article" date="2014" name="Int. J. Syst. Evol. Microbiol.">
        <title>Complete genome of a new Firmicutes species belonging to the dominant human colonic microbiota ('Ruminococcus bicirculans') reveals two chromosomes and a selective capacity to utilize plant glucans.</title>
        <authorList>
            <consortium name="NISC Comparative Sequencing Program"/>
            <person name="Wegmann U."/>
            <person name="Louis P."/>
            <person name="Goesmann A."/>
            <person name="Henrissat B."/>
            <person name="Duncan S.H."/>
            <person name="Flint H.J."/>
        </authorList>
    </citation>
    <scope>NUCLEOTIDE SEQUENCE</scope>
    <source>
        <strain evidence="8">NBRC 109915</strain>
    </source>
</reference>
<accession>A0ABQ5VIB9</accession>
<evidence type="ECO:0000256" key="5">
    <source>
        <dbReference type="ARBA" id="ARBA00023136"/>
    </source>
</evidence>
<evidence type="ECO:0000313" key="8">
    <source>
        <dbReference type="EMBL" id="GLQ26824.1"/>
    </source>
</evidence>
<dbReference type="InterPro" id="IPR037185">
    <property type="entry name" value="EmrE-like"/>
</dbReference>
<evidence type="ECO:0000256" key="2">
    <source>
        <dbReference type="ARBA" id="ARBA00007362"/>
    </source>
</evidence>
<feature type="transmembrane region" description="Helical" evidence="6">
    <location>
        <begin position="92"/>
        <end position="113"/>
    </location>
</feature>
<dbReference type="Gene3D" id="1.10.3730.20">
    <property type="match status" value="1"/>
</dbReference>